<dbReference type="AlphaFoldDB" id="A0AAD6QHZ3"/>
<organism evidence="1 2">
    <name type="scientific">Populus alba x Populus x berolinensis</name>
    <dbReference type="NCBI Taxonomy" id="444605"/>
    <lineage>
        <taxon>Eukaryota</taxon>
        <taxon>Viridiplantae</taxon>
        <taxon>Streptophyta</taxon>
        <taxon>Embryophyta</taxon>
        <taxon>Tracheophyta</taxon>
        <taxon>Spermatophyta</taxon>
        <taxon>Magnoliopsida</taxon>
        <taxon>eudicotyledons</taxon>
        <taxon>Gunneridae</taxon>
        <taxon>Pentapetalae</taxon>
        <taxon>rosids</taxon>
        <taxon>fabids</taxon>
        <taxon>Malpighiales</taxon>
        <taxon>Salicaceae</taxon>
        <taxon>Saliceae</taxon>
        <taxon>Populus</taxon>
    </lineage>
</organism>
<dbReference type="EMBL" id="JAQIZT010000007">
    <property type="protein sequence ID" value="KAJ6990620.1"/>
    <property type="molecule type" value="Genomic_DNA"/>
</dbReference>
<comment type="caution">
    <text evidence="1">The sequence shown here is derived from an EMBL/GenBank/DDBJ whole genome shotgun (WGS) entry which is preliminary data.</text>
</comment>
<protein>
    <submittedName>
        <fullName evidence="1">Uncharacterized protein</fullName>
    </submittedName>
</protein>
<accession>A0AAD6QHZ3</accession>
<evidence type="ECO:0000313" key="1">
    <source>
        <dbReference type="EMBL" id="KAJ6990620.1"/>
    </source>
</evidence>
<sequence length="94" mass="11405">MDESPRICHANDCTLDHQEIWKQQYQPAWFPLELWQTLFHPDLPAEDKQMRPKHQIPPVPCIHNSLRLPFFDIHIIYLRQKKKISRQAEHDIKE</sequence>
<evidence type="ECO:0000313" key="2">
    <source>
        <dbReference type="Proteomes" id="UP001164929"/>
    </source>
</evidence>
<reference evidence="1" key="1">
    <citation type="journal article" date="2023" name="Mol. Ecol. Resour.">
        <title>Chromosome-level genome assembly of a triploid poplar Populus alba 'Berolinensis'.</title>
        <authorList>
            <person name="Chen S."/>
            <person name="Yu Y."/>
            <person name="Wang X."/>
            <person name="Wang S."/>
            <person name="Zhang T."/>
            <person name="Zhou Y."/>
            <person name="He R."/>
            <person name="Meng N."/>
            <person name="Wang Y."/>
            <person name="Liu W."/>
            <person name="Liu Z."/>
            <person name="Liu J."/>
            <person name="Guo Q."/>
            <person name="Huang H."/>
            <person name="Sederoff R.R."/>
            <person name="Wang G."/>
            <person name="Qu G."/>
            <person name="Chen S."/>
        </authorList>
    </citation>
    <scope>NUCLEOTIDE SEQUENCE</scope>
    <source>
        <strain evidence="1">SC-2020</strain>
    </source>
</reference>
<name>A0AAD6QHZ3_9ROSI</name>
<gene>
    <name evidence="1" type="ORF">NC653_019013</name>
</gene>
<proteinExistence type="predicted"/>
<keyword evidence="2" id="KW-1185">Reference proteome</keyword>
<dbReference type="Proteomes" id="UP001164929">
    <property type="component" value="Chromosome 7"/>
</dbReference>